<dbReference type="GO" id="GO:0016020">
    <property type="term" value="C:membrane"/>
    <property type="evidence" value="ECO:0007669"/>
    <property type="project" value="UniProtKB-SubCell"/>
</dbReference>
<evidence type="ECO:0000256" key="3">
    <source>
        <dbReference type="ARBA" id="ARBA00022692"/>
    </source>
</evidence>
<evidence type="ECO:0000256" key="2">
    <source>
        <dbReference type="ARBA" id="ARBA00022448"/>
    </source>
</evidence>
<dbReference type="Gene3D" id="1.20.1510.10">
    <property type="entry name" value="Cation efflux protein transmembrane domain"/>
    <property type="match status" value="1"/>
</dbReference>
<dbReference type="Pfam" id="PF01545">
    <property type="entry name" value="Cation_efflux"/>
    <property type="match status" value="1"/>
</dbReference>
<keyword evidence="2" id="KW-0813">Transport</keyword>
<reference evidence="9 10" key="2">
    <citation type="journal article" date="2014" name="Genome Announc.">
        <title>Complete Genome Sequence of Methanoregula formicica SMSPT, a Mesophilic Hydrogenotrophic Methanogen Isolated from a Methanogenic Upflow Anaerobic Sludge Blanket Reactor.</title>
        <authorList>
            <person name="Yamamoto K."/>
            <person name="Tamaki H."/>
            <person name="Cadillo-Quiroz H."/>
            <person name="Imachi H."/>
            <person name="Kyrpides N."/>
            <person name="Woyke T."/>
            <person name="Goodwin L."/>
            <person name="Zinder S.H."/>
            <person name="Kamagata Y."/>
            <person name="Liu W.T."/>
        </authorList>
    </citation>
    <scope>NUCLEOTIDE SEQUENCE [LARGE SCALE GENOMIC DNA]</scope>
    <source>
        <strain evidence="10">DSM 22288 / NBRC 105244 / SMSP</strain>
    </source>
</reference>
<reference evidence="10" key="1">
    <citation type="submission" date="2011-12" db="EMBL/GenBank/DDBJ databases">
        <title>Complete sequence of Methanoregula formicicum SMSP.</title>
        <authorList>
            <person name="Lucas S."/>
            <person name="Han J."/>
            <person name="Lapidus A."/>
            <person name="Cheng J.-F."/>
            <person name="Goodwin L."/>
            <person name="Pitluck S."/>
            <person name="Peters L."/>
            <person name="Ovchinnikova G."/>
            <person name="Teshima H."/>
            <person name="Detter J.C."/>
            <person name="Han C."/>
            <person name="Tapia R."/>
            <person name="Land M."/>
            <person name="Hauser L."/>
            <person name="Kyrpides N."/>
            <person name="Ivanova N."/>
            <person name="Pagani I."/>
            <person name="Imachi H."/>
            <person name="Tamaki H."/>
            <person name="Sekiguchi Y."/>
            <person name="Kamagata Y."/>
            <person name="Cadillo-Quiroz H."/>
            <person name="Zinder S."/>
            <person name="Liu W.-T."/>
            <person name="Woyke T."/>
        </authorList>
    </citation>
    <scope>NUCLEOTIDE SEQUENCE [LARGE SCALE GENOMIC DNA]</scope>
    <source>
        <strain evidence="10">DSM 22288 / NBRC 105244 / SMSP</strain>
    </source>
</reference>
<gene>
    <name evidence="9" type="ordered locus">Metfor_0502</name>
</gene>
<proteinExistence type="predicted"/>
<dbReference type="eggNOG" id="arCOG01474">
    <property type="taxonomic scope" value="Archaea"/>
</dbReference>
<dbReference type="SUPFAM" id="SSF160240">
    <property type="entry name" value="Cation efflux protein cytoplasmic domain-like"/>
    <property type="match status" value="1"/>
</dbReference>
<dbReference type="Pfam" id="PF16916">
    <property type="entry name" value="ZT_dimer"/>
    <property type="match status" value="1"/>
</dbReference>
<dbReference type="InterPro" id="IPR036837">
    <property type="entry name" value="Cation_efflux_CTD_sf"/>
</dbReference>
<feature type="transmembrane region" description="Helical" evidence="6">
    <location>
        <begin position="60"/>
        <end position="76"/>
    </location>
</feature>
<dbReference type="InterPro" id="IPR027469">
    <property type="entry name" value="Cation_efflux_TMD_sf"/>
</dbReference>
<dbReference type="AlphaFoldDB" id="L0H9Z7"/>
<feature type="transmembrane region" description="Helical" evidence="6">
    <location>
        <begin position="34"/>
        <end position="54"/>
    </location>
</feature>
<dbReference type="HOGENOM" id="CLU_078537_0_0_2"/>
<keyword evidence="3 6" id="KW-0812">Transmembrane</keyword>
<accession>L0H9Z7</accession>
<evidence type="ECO:0000256" key="4">
    <source>
        <dbReference type="ARBA" id="ARBA00022989"/>
    </source>
</evidence>
<dbReference type="GeneID" id="14309175"/>
<feature type="transmembrane region" description="Helical" evidence="6">
    <location>
        <begin position="125"/>
        <end position="146"/>
    </location>
</feature>
<keyword evidence="5 6" id="KW-0472">Membrane</keyword>
<dbReference type="KEGG" id="mfo:Metfor_0502"/>
<dbReference type="OrthoDB" id="116945at2157"/>
<dbReference type="InterPro" id="IPR058533">
    <property type="entry name" value="Cation_efflux_TM"/>
</dbReference>
<evidence type="ECO:0000259" key="8">
    <source>
        <dbReference type="Pfam" id="PF16916"/>
    </source>
</evidence>
<feature type="transmembrane region" description="Helical" evidence="6">
    <location>
        <begin position="97"/>
        <end position="119"/>
    </location>
</feature>
<feature type="transmembrane region" description="Helical" evidence="6">
    <location>
        <begin position="196"/>
        <end position="215"/>
    </location>
</feature>
<keyword evidence="4 6" id="KW-1133">Transmembrane helix</keyword>
<dbReference type="Proteomes" id="UP000010824">
    <property type="component" value="Chromosome"/>
</dbReference>
<evidence type="ECO:0000313" key="9">
    <source>
        <dbReference type="EMBL" id="AGB01572.1"/>
    </source>
</evidence>
<dbReference type="EMBL" id="CP003167">
    <property type="protein sequence ID" value="AGB01572.1"/>
    <property type="molecule type" value="Genomic_DNA"/>
</dbReference>
<keyword evidence="10" id="KW-1185">Reference proteome</keyword>
<dbReference type="PANTHER" id="PTHR43840:SF15">
    <property type="entry name" value="MITOCHONDRIAL METAL TRANSPORTER 1-RELATED"/>
    <property type="match status" value="1"/>
</dbReference>
<dbReference type="PANTHER" id="PTHR43840">
    <property type="entry name" value="MITOCHONDRIAL METAL TRANSPORTER 1-RELATED"/>
    <property type="match status" value="1"/>
</dbReference>
<dbReference type="InterPro" id="IPR027470">
    <property type="entry name" value="Cation_efflux_CTD"/>
</dbReference>
<evidence type="ECO:0000256" key="6">
    <source>
        <dbReference type="SAM" id="Phobius"/>
    </source>
</evidence>
<evidence type="ECO:0000313" key="10">
    <source>
        <dbReference type="Proteomes" id="UP000010824"/>
    </source>
</evidence>
<evidence type="ECO:0000259" key="7">
    <source>
        <dbReference type="Pfam" id="PF01545"/>
    </source>
</evidence>
<protein>
    <submittedName>
        <fullName evidence="9">Putative Co/Zn/Cd cation transporter</fullName>
    </submittedName>
</protein>
<feature type="domain" description="Cation efflux protein cytoplasmic" evidence="8">
    <location>
        <begin position="236"/>
        <end position="303"/>
    </location>
</feature>
<dbReference type="InterPro" id="IPR050291">
    <property type="entry name" value="CDF_Transporter"/>
</dbReference>
<name>L0H9Z7_METFS</name>
<dbReference type="GO" id="GO:0008324">
    <property type="term" value="F:monoatomic cation transmembrane transporter activity"/>
    <property type="evidence" value="ECO:0007669"/>
    <property type="project" value="InterPro"/>
</dbReference>
<evidence type="ECO:0000256" key="1">
    <source>
        <dbReference type="ARBA" id="ARBA00004141"/>
    </source>
</evidence>
<dbReference type="RefSeq" id="WP_015284536.1">
    <property type="nucleotide sequence ID" value="NC_019943.1"/>
</dbReference>
<sequence length="308" mass="34328" precursor="true">MDGSGLAYCGGDADGGEAAATKQKTVAASLGFDILLWVPEIIAFVLSGSITLFADVMKCGNEILATFFALLILIRMRRGDRFCYDYGMGKFETSTRFITGAVMMVSILIITYSALTRIYNPEPVGIEGAMIGIPLMLVTAIIDTYLWQKNYRVSLHDPSPIMESQWRLRRAKAFADVSVLLALVLSFLLGHHALSVYIDPAASFIIIGFLILAGYREISSSLPDIFDKTLCEELQIVILRHLATSYDRYHEFHGVRSRRSGSRIYIEIFLGFDPDQKMGDVQDFIDSLKQSLEAEIPGSEVFVIPKRR</sequence>
<dbReference type="SUPFAM" id="SSF161111">
    <property type="entry name" value="Cation efflux protein transmembrane domain-like"/>
    <property type="match status" value="1"/>
</dbReference>
<dbReference type="STRING" id="593750.Metfor_0502"/>
<dbReference type="InParanoid" id="L0H9Z7"/>
<feature type="domain" description="Cation efflux protein transmembrane" evidence="7">
    <location>
        <begin position="27"/>
        <end position="225"/>
    </location>
</feature>
<dbReference type="Gene3D" id="3.30.70.1350">
    <property type="entry name" value="Cation efflux protein, cytoplasmic domain"/>
    <property type="match status" value="1"/>
</dbReference>
<evidence type="ECO:0000256" key="5">
    <source>
        <dbReference type="ARBA" id="ARBA00023136"/>
    </source>
</evidence>
<comment type="subcellular location">
    <subcellularLocation>
        <location evidence="1">Membrane</location>
        <topology evidence="1">Multi-pass membrane protein</topology>
    </subcellularLocation>
</comment>
<organism evidence="9 10">
    <name type="scientific">Methanoregula formicica (strain DSM 22288 / NBRC 105244 / SMSP)</name>
    <dbReference type="NCBI Taxonomy" id="593750"/>
    <lineage>
        <taxon>Archaea</taxon>
        <taxon>Methanobacteriati</taxon>
        <taxon>Methanobacteriota</taxon>
        <taxon>Stenosarchaea group</taxon>
        <taxon>Methanomicrobia</taxon>
        <taxon>Methanomicrobiales</taxon>
        <taxon>Methanoregulaceae</taxon>
        <taxon>Methanoregula</taxon>
    </lineage>
</organism>